<gene>
    <name evidence="1" type="ORF">DW079_09470</name>
</gene>
<sequence length="316" mass="36584">MKRTIIYVFGPKRLSPQYSSNTELKLQEGGWLKIGQTSEENDNIDKWESAMVRINQEVRTGIPEVCQLFEVFEYPEQTGKTDDTVRSLLTDDIYNLECSKVHNQNIDKYEIRAGREFVYDVTRSQVLNAIAKFERNLILDNYGKEGFDNLMQMIKDNNSGDSPLEINQDMDSSAEISTNKKSEWCDYLWNSVIDKIKSTIGSSISNPKGRPYINFNSPRRKDFFYDCGYSVRYGITTVTISTLNGEHAKKQMDEFIAKNDVLTQLPNLKLKQGTKQKNKWAWLITDTLDKTDDELVNWFADTILKFYSIFENIEGQ</sequence>
<accession>A0A415F255</accession>
<organism evidence="1 2">
    <name type="scientific">Segatella copri</name>
    <dbReference type="NCBI Taxonomy" id="165179"/>
    <lineage>
        <taxon>Bacteria</taxon>
        <taxon>Pseudomonadati</taxon>
        <taxon>Bacteroidota</taxon>
        <taxon>Bacteroidia</taxon>
        <taxon>Bacteroidales</taxon>
        <taxon>Prevotellaceae</taxon>
        <taxon>Segatella</taxon>
    </lineage>
</organism>
<evidence type="ECO:0008006" key="3">
    <source>
        <dbReference type="Google" id="ProtNLM"/>
    </source>
</evidence>
<dbReference type="Proteomes" id="UP000286211">
    <property type="component" value="Unassembled WGS sequence"/>
</dbReference>
<proteinExistence type="predicted"/>
<evidence type="ECO:0000313" key="2">
    <source>
        <dbReference type="Proteomes" id="UP000286211"/>
    </source>
</evidence>
<comment type="caution">
    <text evidence="1">The sequence shown here is derived from an EMBL/GenBank/DDBJ whole genome shotgun (WGS) entry which is preliminary data.</text>
</comment>
<protein>
    <recommendedName>
        <fullName evidence="3">DUF4268 domain-containing protein</fullName>
    </recommendedName>
</protein>
<dbReference type="EMBL" id="QRNB01000046">
    <property type="protein sequence ID" value="RHK09778.1"/>
    <property type="molecule type" value="Genomic_DNA"/>
</dbReference>
<dbReference type="AlphaFoldDB" id="A0A415F255"/>
<reference evidence="1 2" key="1">
    <citation type="submission" date="2018-08" db="EMBL/GenBank/DDBJ databases">
        <title>A genome reference for cultivated species of the human gut microbiota.</title>
        <authorList>
            <person name="Zou Y."/>
            <person name="Xue W."/>
            <person name="Luo G."/>
        </authorList>
    </citation>
    <scope>NUCLEOTIDE SEQUENCE [LARGE SCALE GENOMIC DNA]</scope>
    <source>
        <strain evidence="1 2">AF46-2NS</strain>
    </source>
</reference>
<evidence type="ECO:0000313" key="1">
    <source>
        <dbReference type="EMBL" id="RHK09778.1"/>
    </source>
</evidence>
<name>A0A415F255_9BACT</name>